<protein>
    <submittedName>
        <fullName evidence="1">Uncharacterized protein</fullName>
    </submittedName>
</protein>
<dbReference type="EMBL" id="JBBPBM010000024">
    <property type="protein sequence ID" value="KAK8543128.1"/>
    <property type="molecule type" value="Genomic_DNA"/>
</dbReference>
<reference evidence="1 2" key="1">
    <citation type="journal article" date="2024" name="G3 (Bethesda)">
        <title>Genome assembly of Hibiscus sabdariffa L. provides insights into metabolisms of medicinal natural products.</title>
        <authorList>
            <person name="Kim T."/>
        </authorList>
    </citation>
    <scope>NUCLEOTIDE SEQUENCE [LARGE SCALE GENOMIC DNA]</scope>
    <source>
        <strain evidence="1">TK-2024</strain>
        <tissue evidence="1">Old leaves</tissue>
    </source>
</reference>
<gene>
    <name evidence="1" type="ORF">V6N12_015693</name>
</gene>
<evidence type="ECO:0000313" key="2">
    <source>
        <dbReference type="Proteomes" id="UP001472677"/>
    </source>
</evidence>
<proteinExistence type="predicted"/>
<evidence type="ECO:0000313" key="1">
    <source>
        <dbReference type="EMBL" id="KAK8543128.1"/>
    </source>
</evidence>
<comment type="caution">
    <text evidence="1">The sequence shown here is derived from an EMBL/GenBank/DDBJ whole genome shotgun (WGS) entry which is preliminary data.</text>
</comment>
<dbReference type="Proteomes" id="UP001472677">
    <property type="component" value="Unassembled WGS sequence"/>
</dbReference>
<organism evidence="1 2">
    <name type="scientific">Hibiscus sabdariffa</name>
    <name type="common">roselle</name>
    <dbReference type="NCBI Taxonomy" id="183260"/>
    <lineage>
        <taxon>Eukaryota</taxon>
        <taxon>Viridiplantae</taxon>
        <taxon>Streptophyta</taxon>
        <taxon>Embryophyta</taxon>
        <taxon>Tracheophyta</taxon>
        <taxon>Spermatophyta</taxon>
        <taxon>Magnoliopsida</taxon>
        <taxon>eudicotyledons</taxon>
        <taxon>Gunneridae</taxon>
        <taxon>Pentapetalae</taxon>
        <taxon>rosids</taxon>
        <taxon>malvids</taxon>
        <taxon>Malvales</taxon>
        <taxon>Malvaceae</taxon>
        <taxon>Malvoideae</taxon>
        <taxon>Hibiscus</taxon>
    </lineage>
</organism>
<keyword evidence="2" id="KW-1185">Reference proteome</keyword>
<accession>A0ABR2DP00</accession>
<name>A0ABR2DP00_9ROSI</name>
<sequence length="67" mass="7093">MGNLGIREKGGIGQGFSIEGEVEGGDGLRIWKERGFEAVANSNVENGGGSAFCDFQSLVLTCIRTRT</sequence>